<proteinExistence type="inferred from homology"/>
<feature type="transmembrane region" description="Helical" evidence="5">
    <location>
        <begin position="107"/>
        <end position="125"/>
    </location>
</feature>
<dbReference type="AlphaFoldDB" id="A0A9D2KQ79"/>
<keyword evidence="2 5" id="KW-0812">Transmembrane</keyword>
<feature type="transmembrane region" description="Helical" evidence="5">
    <location>
        <begin position="137"/>
        <end position="157"/>
    </location>
</feature>
<gene>
    <name evidence="6" type="ORF">H9784_01675</name>
</gene>
<evidence type="ECO:0000256" key="4">
    <source>
        <dbReference type="ARBA" id="ARBA00023136"/>
    </source>
</evidence>
<evidence type="ECO:0000313" key="6">
    <source>
        <dbReference type="EMBL" id="HJA78269.1"/>
    </source>
</evidence>
<reference evidence="6" key="1">
    <citation type="journal article" date="2021" name="PeerJ">
        <title>Extensive microbial diversity within the chicken gut microbiome revealed by metagenomics and culture.</title>
        <authorList>
            <person name="Gilroy R."/>
            <person name="Ravi A."/>
            <person name="Getino M."/>
            <person name="Pursley I."/>
            <person name="Horton D.L."/>
            <person name="Alikhan N.F."/>
            <person name="Baker D."/>
            <person name="Gharbi K."/>
            <person name="Hall N."/>
            <person name="Watson M."/>
            <person name="Adriaenssens E.M."/>
            <person name="Foster-Nyarko E."/>
            <person name="Jarju S."/>
            <person name="Secka A."/>
            <person name="Antonio M."/>
            <person name="Oren A."/>
            <person name="Chaudhuri R.R."/>
            <person name="La Ragione R."/>
            <person name="Hildebrand F."/>
            <person name="Pallen M.J."/>
        </authorList>
    </citation>
    <scope>NUCLEOTIDE SEQUENCE</scope>
    <source>
        <strain evidence="6">5032</strain>
    </source>
</reference>
<reference evidence="6" key="2">
    <citation type="submission" date="2021-04" db="EMBL/GenBank/DDBJ databases">
        <authorList>
            <person name="Gilroy R."/>
        </authorList>
    </citation>
    <scope>NUCLEOTIDE SEQUENCE</scope>
    <source>
        <strain evidence="6">5032</strain>
    </source>
</reference>
<dbReference type="EMBL" id="DWZD01000011">
    <property type="protein sequence ID" value="HJA78269.1"/>
    <property type="molecule type" value="Genomic_DNA"/>
</dbReference>
<dbReference type="Proteomes" id="UP000823821">
    <property type="component" value="Unassembled WGS sequence"/>
</dbReference>
<dbReference type="GO" id="GO:0005886">
    <property type="term" value="C:plasma membrane"/>
    <property type="evidence" value="ECO:0007669"/>
    <property type="project" value="UniProtKB-SubCell"/>
</dbReference>
<comment type="caution">
    <text evidence="6">The sequence shown here is derived from an EMBL/GenBank/DDBJ whole genome shotgun (WGS) entry which is preliminary data.</text>
</comment>
<sequence>MLSAIFLYCCLGGFAGILAGLLGVGGGIVIVPMLVFAFGWQGFPPQYIMLLALGTSLGSIMFTSISSALSHSRRGAVDWRAVGRIAPGIMLGTFCGSHLAALLPKKGLQIFFVCFLAYVVSQMLLGKKPRASRELPGMAGMSCAGGVIGIISSLVGIGGGTLSVPFLIWHNVEIHRAIGTSAAIGFPIAVAGFFGYLVAGWNAVGLPAGSLGYVYLPALCSLVVCSMLTAPIGVRISHSLDVPRLKRCFAVLLIVVGAKMLWDVI</sequence>
<keyword evidence="3 5" id="KW-1133">Transmembrane helix</keyword>
<accession>A0A9D2KQ79</accession>
<evidence type="ECO:0000256" key="5">
    <source>
        <dbReference type="RuleBase" id="RU363041"/>
    </source>
</evidence>
<evidence type="ECO:0000256" key="3">
    <source>
        <dbReference type="ARBA" id="ARBA00022989"/>
    </source>
</evidence>
<feature type="transmembrane region" description="Helical" evidence="5">
    <location>
        <begin position="7"/>
        <end position="40"/>
    </location>
</feature>
<dbReference type="PANTHER" id="PTHR43483">
    <property type="entry name" value="MEMBRANE TRANSPORTER PROTEIN HI_0806-RELATED"/>
    <property type="match status" value="1"/>
</dbReference>
<name>A0A9D2KQ79_9BACT</name>
<comment type="subcellular location">
    <subcellularLocation>
        <location evidence="5">Cell membrane</location>
        <topology evidence="5">Multi-pass membrane protein</topology>
    </subcellularLocation>
    <subcellularLocation>
        <location evidence="1">Membrane</location>
        <topology evidence="1">Multi-pass membrane protein</topology>
    </subcellularLocation>
</comment>
<evidence type="ECO:0000256" key="1">
    <source>
        <dbReference type="ARBA" id="ARBA00004141"/>
    </source>
</evidence>
<protein>
    <recommendedName>
        <fullName evidence="5">Probable membrane transporter protein</fullName>
    </recommendedName>
</protein>
<evidence type="ECO:0000313" key="7">
    <source>
        <dbReference type="Proteomes" id="UP000823821"/>
    </source>
</evidence>
<organism evidence="6 7">
    <name type="scientific">Candidatus Desulfovibrio intestinavium</name>
    <dbReference type="NCBI Taxonomy" id="2838534"/>
    <lineage>
        <taxon>Bacteria</taxon>
        <taxon>Pseudomonadati</taxon>
        <taxon>Thermodesulfobacteriota</taxon>
        <taxon>Desulfovibrionia</taxon>
        <taxon>Desulfovibrionales</taxon>
        <taxon>Desulfovibrionaceae</taxon>
        <taxon>Desulfovibrio</taxon>
    </lineage>
</organism>
<keyword evidence="4 5" id="KW-0472">Membrane</keyword>
<evidence type="ECO:0000256" key="2">
    <source>
        <dbReference type="ARBA" id="ARBA00022692"/>
    </source>
</evidence>
<keyword evidence="5" id="KW-1003">Cell membrane</keyword>
<comment type="similarity">
    <text evidence="5">Belongs to the 4-toluene sulfonate uptake permease (TSUP) (TC 2.A.102) family.</text>
</comment>
<dbReference type="Pfam" id="PF01925">
    <property type="entry name" value="TauE"/>
    <property type="match status" value="1"/>
</dbReference>
<dbReference type="PANTHER" id="PTHR43483:SF3">
    <property type="entry name" value="MEMBRANE TRANSPORTER PROTEIN HI_0806-RELATED"/>
    <property type="match status" value="1"/>
</dbReference>
<dbReference type="InterPro" id="IPR002781">
    <property type="entry name" value="TM_pro_TauE-like"/>
</dbReference>
<feature type="transmembrane region" description="Helical" evidence="5">
    <location>
        <begin position="46"/>
        <end position="69"/>
    </location>
</feature>
<feature type="transmembrane region" description="Helical" evidence="5">
    <location>
        <begin position="81"/>
        <end position="101"/>
    </location>
</feature>
<feature type="transmembrane region" description="Helical" evidence="5">
    <location>
        <begin position="177"/>
        <end position="199"/>
    </location>
</feature>
<feature type="transmembrane region" description="Helical" evidence="5">
    <location>
        <begin position="211"/>
        <end position="232"/>
    </location>
</feature>